<name>A0A9Q1R2W8_9SOLA</name>
<dbReference type="Pfam" id="PF04377">
    <property type="entry name" value="ATE_C"/>
    <property type="match status" value="1"/>
</dbReference>
<feature type="domain" description="N-end rule aminoacyl transferase C-terminal" evidence="8">
    <location>
        <begin position="229"/>
        <end position="370"/>
    </location>
</feature>
<dbReference type="InterPro" id="IPR017137">
    <property type="entry name" value="Arg-tRNA-P_Trfase_1_euk"/>
</dbReference>
<organism evidence="9 10">
    <name type="scientific">Anisodus acutangulus</name>
    <dbReference type="NCBI Taxonomy" id="402998"/>
    <lineage>
        <taxon>Eukaryota</taxon>
        <taxon>Viridiplantae</taxon>
        <taxon>Streptophyta</taxon>
        <taxon>Embryophyta</taxon>
        <taxon>Tracheophyta</taxon>
        <taxon>Spermatophyta</taxon>
        <taxon>Magnoliopsida</taxon>
        <taxon>eudicotyledons</taxon>
        <taxon>Gunneridae</taxon>
        <taxon>Pentapetalae</taxon>
        <taxon>asterids</taxon>
        <taxon>lamiids</taxon>
        <taxon>Solanales</taxon>
        <taxon>Solanaceae</taxon>
        <taxon>Solanoideae</taxon>
        <taxon>Hyoscyameae</taxon>
        <taxon>Anisodus</taxon>
    </lineage>
</organism>
<dbReference type="PANTHER" id="PTHR21367:SF1">
    <property type="entry name" value="ARGINYL-TRNA--PROTEIN TRANSFERASE 1"/>
    <property type="match status" value="1"/>
</dbReference>
<keyword evidence="2 5" id="KW-0808">Transferase</keyword>
<evidence type="ECO:0000256" key="4">
    <source>
        <dbReference type="ARBA" id="ARBA00023315"/>
    </source>
</evidence>
<evidence type="ECO:0000256" key="6">
    <source>
        <dbReference type="SAM" id="MobiDB-lite"/>
    </source>
</evidence>
<accession>A0A9Q1R2W8</accession>
<keyword evidence="4 5" id="KW-0012">Acyltransferase</keyword>
<evidence type="ECO:0000313" key="10">
    <source>
        <dbReference type="Proteomes" id="UP001152561"/>
    </source>
</evidence>
<dbReference type="InterPro" id="IPR016181">
    <property type="entry name" value="Acyl_CoA_acyltransferase"/>
</dbReference>
<evidence type="ECO:0000256" key="5">
    <source>
        <dbReference type="PIRNR" id="PIRNR037207"/>
    </source>
</evidence>
<keyword evidence="10" id="KW-1185">Reference proteome</keyword>
<feature type="compositionally biased region" description="Polar residues" evidence="6">
    <location>
        <begin position="93"/>
        <end position="102"/>
    </location>
</feature>
<feature type="region of interest" description="Disordered" evidence="6">
    <location>
        <begin position="93"/>
        <end position="114"/>
    </location>
</feature>
<dbReference type="InterPro" id="IPR030700">
    <property type="entry name" value="N-end_Aminoacyl_Trfase"/>
</dbReference>
<evidence type="ECO:0000256" key="2">
    <source>
        <dbReference type="ARBA" id="ARBA00022679"/>
    </source>
</evidence>
<evidence type="ECO:0000313" key="9">
    <source>
        <dbReference type="EMBL" id="KAJ8537910.1"/>
    </source>
</evidence>
<dbReference type="SUPFAM" id="SSF55729">
    <property type="entry name" value="Acyl-CoA N-acyltransferases (Nat)"/>
    <property type="match status" value="1"/>
</dbReference>
<dbReference type="InterPro" id="IPR007471">
    <property type="entry name" value="N-end_Aminoacyl_Trfase_N"/>
</dbReference>
<dbReference type="PIRSF" id="PIRSF037207">
    <property type="entry name" value="ATE1_euk"/>
    <property type="match status" value="1"/>
</dbReference>
<dbReference type="PANTHER" id="PTHR21367">
    <property type="entry name" value="ARGININE-TRNA-PROTEIN TRANSFERASE 1"/>
    <property type="match status" value="1"/>
</dbReference>
<comment type="caution">
    <text evidence="9">The sequence shown here is derived from an EMBL/GenBank/DDBJ whole genome shotgun (WGS) entry which is preliminary data.</text>
</comment>
<dbReference type="Pfam" id="PF04376">
    <property type="entry name" value="ATE_N"/>
    <property type="match status" value="1"/>
</dbReference>
<protein>
    <recommendedName>
        <fullName evidence="5">Arginyl-tRNA--protein transferase</fullName>
        <ecNumber evidence="5">2.3.2.8</ecNumber>
    </recommendedName>
</protein>
<dbReference type="AlphaFoldDB" id="A0A9Q1R2W8"/>
<dbReference type="Proteomes" id="UP001152561">
    <property type="component" value="Unassembled WGS sequence"/>
</dbReference>
<proteinExistence type="inferred from homology"/>
<dbReference type="InterPro" id="IPR007472">
    <property type="entry name" value="N-end_Aminoacyl_Trfase_C"/>
</dbReference>
<dbReference type="OrthoDB" id="74183at2759"/>
<evidence type="ECO:0000259" key="7">
    <source>
        <dbReference type="Pfam" id="PF04376"/>
    </source>
</evidence>
<keyword evidence="3 5" id="KW-0833">Ubl conjugation pathway</keyword>
<comment type="catalytic activity">
    <reaction evidence="5">
        <text>an N-terminal L-alpha-aminoacyl-[protein] + L-arginyl-tRNA(Arg) = an N-terminal L-arginyl-L-aminoacyl-[protein] + tRNA(Arg) + H(+)</text>
        <dbReference type="Rhea" id="RHEA:10208"/>
        <dbReference type="Rhea" id="RHEA-COMP:9658"/>
        <dbReference type="Rhea" id="RHEA-COMP:9673"/>
        <dbReference type="Rhea" id="RHEA-COMP:10636"/>
        <dbReference type="Rhea" id="RHEA-COMP:10638"/>
        <dbReference type="ChEBI" id="CHEBI:15378"/>
        <dbReference type="ChEBI" id="CHEBI:78442"/>
        <dbReference type="ChEBI" id="CHEBI:78513"/>
        <dbReference type="ChEBI" id="CHEBI:78597"/>
        <dbReference type="ChEBI" id="CHEBI:83562"/>
        <dbReference type="EC" id="2.3.2.8"/>
    </reaction>
</comment>
<evidence type="ECO:0000256" key="3">
    <source>
        <dbReference type="ARBA" id="ARBA00022786"/>
    </source>
</evidence>
<dbReference type="EMBL" id="JAJAGQ010000017">
    <property type="protein sequence ID" value="KAJ8537910.1"/>
    <property type="molecule type" value="Genomic_DNA"/>
</dbReference>
<dbReference type="GO" id="GO:0005737">
    <property type="term" value="C:cytoplasm"/>
    <property type="evidence" value="ECO:0007669"/>
    <property type="project" value="TreeGrafter"/>
</dbReference>
<comment type="function">
    <text evidence="5">Involved in the post-translational conjugation of arginine to the N-terminal aspartate or glutamate of a protein. This arginylation is required for degradation of the protein via the ubiquitin pathway.</text>
</comment>
<comment type="similarity">
    <text evidence="1 5">Belongs to the R-transferase family.</text>
</comment>
<feature type="domain" description="N-end aminoacyl transferase N-terminal" evidence="7">
    <location>
        <begin position="14"/>
        <end position="64"/>
    </location>
</feature>
<sequence>MTHECWKKWLLAQSLTVDGYQALLDRGWKRAGCLLYKPEMESTCFPPYTIRLKASNFFPSKEQDRLLKRMQRFLDGTSSKRSDELMDATNTSTVSQISSFNESPHPASEKSLSGAPAKRKLLAEGSEDLLFTSSFSFQIAATLRRHSKEVHVEKTSESGAEGSKQIVDTPKVIAEKLVSHINHLAESSGLLVRACEGHINFYSSERQADEDGVANIVHESKQSSSGNSEYSLYRKYQLRVHNDPPNKVTESSYRRFLVDTPLIFVPPTGDVTVPLCGFGSFHQQYLIDGRLVAVGVIDILPNCLSSKYLFWDPDLAFLSLGKYAALQEIKWVRENQVYCPSLQYYYLGYYIHCCSKMQYKAAYRPSELLCPLRYQWVPFDAARALLDRESYVVLSDFSIQTGEPPSFLEKYEEQNDKHLQGSEDVIVDMDKEMVEFDSEDSDDELNLESSDIELSGIEDGDAGNILIGLREARLRYKDLREAFVSSERQQLMETQLRRYMRAVGRELSERMVYSVR</sequence>
<evidence type="ECO:0000256" key="1">
    <source>
        <dbReference type="ARBA" id="ARBA00009991"/>
    </source>
</evidence>
<evidence type="ECO:0000259" key="8">
    <source>
        <dbReference type="Pfam" id="PF04377"/>
    </source>
</evidence>
<gene>
    <name evidence="9" type="ORF">K7X08_014450</name>
</gene>
<dbReference type="EC" id="2.3.2.8" evidence="5"/>
<dbReference type="GO" id="GO:0004057">
    <property type="term" value="F:arginyl-tRNA--protein transferase activity"/>
    <property type="evidence" value="ECO:0007669"/>
    <property type="project" value="UniProtKB-EC"/>
</dbReference>
<reference evidence="10" key="1">
    <citation type="journal article" date="2023" name="Proc. Natl. Acad. Sci. U.S.A.">
        <title>Genomic and structural basis for evolution of tropane alkaloid biosynthesis.</title>
        <authorList>
            <person name="Wanga Y.-J."/>
            <person name="Taina T."/>
            <person name="Yua J.-Y."/>
            <person name="Lia J."/>
            <person name="Xua B."/>
            <person name="Chenc J."/>
            <person name="D'Auriad J.C."/>
            <person name="Huanga J.-P."/>
            <person name="Huanga S.-X."/>
        </authorList>
    </citation>
    <scope>NUCLEOTIDE SEQUENCE [LARGE SCALE GENOMIC DNA]</scope>
    <source>
        <strain evidence="10">cv. KIB-2019</strain>
    </source>
</reference>